<organism evidence="1 2">
    <name type="scientific">Flavobacterium celericrescens</name>
    <dbReference type="NCBI Taxonomy" id="2709780"/>
    <lineage>
        <taxon>Bacteria</taxon>
        <taxon>Pseudomonadati</taxon>
        <taxon>Bacteroidota</taxon>
        <taxon>Flavobacteriia</taxon>
        <taxon>Flavobacteriales</taxon>
        <taxon>Flavobacteriaceae</taxon>
        <taxon>Flavobacterium</taxon>
    </lineage>
</organism>
<evidence type="ECO:0000313" key="1">
    <source>
        <dbReference type="EMBL" id="NHM04087.1"/>
    </source>
</evidence>
<name>A0ABX0IAH0_9FLAO</name>
<proteinExistence type="predicted"/>
<accession>A0ABX0IAH0</accession>
<dbReference type="EMBL" id="JAAJBV010000003">
    <property type="protein sequence ID" value="NHM04087.1"/>
    <property type="molecule type" value="Genomic_DNA"/>
</dbReference>
<reference evidence="1 2" key="1">
    <citation type="submission" date="2020-02" db="EMBL/GenBank/DDBJ databases">
        <authorList>
            <person name="Chen W.-M."/>
        </authorList>
    </citation>
    <scope>NUCLEOTIDE SEQUENCE [LARGE SCALE GENOMIC DNA]</scope>
    <source>
        <strain evidence="1 2">TWA-26</strain>
    </source>
</reference>
<comment type="caution">
    <text evidence="1">The sequence shown here is derived from an EMBL/GenBank/DDBJ whole genome shotgun (WGS) entry which is preliminary data.</text>
</comment>
<dbReference type="RefSeq" id="WP_166236087.1">
    <property type="nucleotide sequence ID" value="NZ_JAAJBV010000003.1"/>
</dbReference>
<gene>
    <name evidence="1" type="ORF">G4L40_05140</name>
</gene>
<dbReference type="Proteomes" id="UP000761423">
    <property type="component" value="Unassembled WGS sequence"/>
</dbReference>
<evidence type="ECO:0000313" key="2">
    <source>
        <dbReference type="Proteomes" id="UP000761423"/>
    </source>
</evidence>
<sequence>MNKEFISKGLGKYKKLLKKQLSKEFKVETIKIDKDFFSSIPKEGMEEKQSEIEKAKIKAIKSNPVLYWFSFEENFNRQEELRNDFLDYTNIIKSKEYNSDYDNYRKNPLEYKRAVSAIKNKFENKSTETLYVGKVKKDFWFRIITHCGWAPSPKTAGLQLKFWYDFEKFPPLVLNYFVFDNDMDDFVSILEIELSKQLKPLIGKK</sequence>
<keyword evidence="2" id="KW-1185">Reference proteome</keyword>
<protein>
    <submittedName>
        <fullName evidence="1">Uncharacterized protein</fullName>
    </submittedName>
</protein>